<feature type="binding site" evidence="11 12">
    <location>
        <position position="136"/>
    </location>
    <ligand>
        <name>ATP</name>
        <dbReference type="ChEBI" id="CHEBI:30616"/>
    </ligand>
</feature>
<keyword evidence="3 11" id="KW-0597">Phosphoprotein</keyword>
<feature type="binding site" evidence="11 12">
    <location>
        <position position="81"/>
    </location>
    <ligand>
        <name>ATP</name>
        <dbReference type="ChEBI" id="CHEBI:30616"/>
    </ligand>
</feature>
<evidence type="ECO:0000313" key="16">
    <source>
        <dbReference type="EMBL" id="AHD05191.1"/>
    </source>
</evidence>
<keyword evidence="6 11" id="KW-0418">Kinase</keyword>
<dbReference type="EC" id="2.7.4.6" evidence="11 14"/>
<feature type="binding site" evidence="11 12">
    <location>
        <position position="126"/>
    </location>
    <ligand>
        <name>ATP</name>
        <dbReference type="ChEBI" id="CHEBI:30616"/>
    </ligand>
</feature>
<evidence type="ECO:0000259" key="15">
    <source>
        <dbReference type="PROSITE" id="PS50035"/>
    </source>
</evidence>
<dbReference type="EMBL" id="CP003355">
    <property type="protein sequence ID" value="AHD05191.1"/>
    <property type="molecule type" value="Genomic_DNA"/>
</dbReference>
<evidence type="ECO:0000313" key="17">
    <source>
        <dbReference type="Proteomes" id="UP000029431"/>
    </source>
</evidence>
<dbReference type="PROSITE" id="PS51374">
    <property type="entry name" value="NDPK_LIKE"/>
    <property type="match status" value="1"/>
</dbReference>
<feature type="binding site" evidence="11 12">
    <location>
        <position position="109"/>
    </location>
    <ligand>
        <name>ATP</name>
        <dbReference type="ChEBI" id="CHEBI:30616"/>
    </ligand>
</feature>
<keyword evidence="17" id="KW-1185">Reference proteome</keyword>
<evidence type="ECO:0000256" key="13">
    <source>
        <dbReference type="RuleBase" id="RU004011"/>
    </source>
</evidence>
<comment type="catalytic activity">
    <reaction evidence="11">
        <text>a ribonucleoside 5'-diphosphate + ATP = a ribonucleoside 5'-triphosphate + ADP</text>
        <dbReference type="Rhea" id="RHEA:18113"/>
        <dbReference type="ChEBI" id="CHEBI:30616"/>
        <dbReference type="ChEBI" id="CHEBI:57930"/>
        <dbReference type="ChEBI" id="CHEBI:61557"/>
        <dbReference type="ChEBI" id="CHEBI:456216"/>
        <dbReference type="EC" id="2.7.4.6"/>
    </reaction>
</comment>
<dbReference type="GO" id="GO:0006183">
    <property type="term" value="P:GTP biosynthetic process"/>
    <property type="evidence" value="ECO:0007669"/>
    <property type="project" value="UniProtKB-UniRule"/>
</dbReference>
<feature type="active site" description="Pros-phosphohistidine intermediate" evidence="11 12">
    <location>
        <position position="139"/>
    </location>
</feature>
<keyword evidence="11" id="KW-0479">Metal-binding</keyword>
<name>V9W2E7_9BACL</name>
<evidence type="ECO:0000256" key="11">
    <source>
        <dbReference type="HAMAP-Rule" id="MF_00451"/>
    </source>
</evidence>
<dbReference type="PROSITE" id="PS50035">
    <property type="entry name" value="PLD"/>
    <property type="match status" value="1"/>
</dbReference>
<evidence type="ECO:0000256" key="7">
    <source>
        <dbReference type="ARBA" id="ARBA00022840"/>
    </source>
</evidence>
<dbReference type="InterPro" id="IPR023005">
    <property type="entry name" value="Nucleoside_diP_kinase_AS"/>
</dbReference>
<dbReference type="GO" id="GO:0005524">
    <property type="term" value="F:ATP binding"/>
    <property type="evidence" value="ECO:0007669"/>
    <property type="project" value="UniProtKB-UniRule"/>
</dbReference>
<feature type="binding site" evidence="11 12">
    <location>
        <position position="115"/>
    </location>
    <ligand>
        <name>ATP</name>
        <dbReference type="ChEBI" id="CHEBI:30616"/>
    </ligand>
</feature>
<keyword evidence="7 11" id="KW-0067">ATP-binding</keyword>
<dbReference type="GO" id="GO:0004550">
    <property type="term" value="F:nucleoside diphosphate kinase activity"/>
    <property type="evidence" value="ECO:0007669"/>
    <property type="project" value="UniProtKB-UniRule"/>
</dbReference>
<keyword evidence="8 11" id="KW-0546">Nucleotide metabolism</keyword>
<feature type="domain" description="PLD phosphodiesterase" evidence="15">
    <location>
        <begin position="2"/>
        <end position="29"/>
    </location>
</feature>
<keyword evidence="11" id="KW-0963">Cytoplasm</keyword>
<feature type="binding site" evidence="11 12">
    <location>
        <position position="33"/>
    </location>
    <ligand>
        <name>ATP</name>
        <dbReference type="ChEBI" id="CHEBI:30616"/>
    </ligand>
</feature>
<dbReference type="PRINTS" id="PR01243">
    <property type="entry name" value="NUCDPKINASE"/>
</dbReference>
<dbReference type="HAMAP" id="MF_00451">
    <property type="entry name" value="NDP_kinase"/>
    <property type="match status" value="1"/>
</dbReference>
<evidence type="ECO:0000256" key="14">
    <source>
        <dbReference type="RuleBase" id="RU004013"/>
    </source>
</evidence>
<dbReference type="Pfam" id="PF00334">
    <property type="entry name" value="NDK"/>
    <property type="match status" value="1"/>
</dbReference>
<keyword evidence="4 11" id="KW-0808">Transferase</keyword>
<dbReference type="KEGG" id="plv:ERIC2_c13650"/>
<gene>
    <name evidence="11 16" type="primary">ndk</name>
    <name evidence="16" type="ORF">ERIC2_c13650</name>
</gene>
<evidence type="ECO:0000256" key="10">
    <source>
        <dbReference type="ARBA" id="ARBA00047945"/>
    </source>
</evidence>
<dbReference type="GO" id="GO:0005737">
    <property type="term" value="C:cytoplasm"/>
    <property type="evidence" value="ECO:0007669"/>
    <property type="project" value="UniProtKB-SubCell"/>
</dbReference>
<dbReference type="InterPro" id="IPR001736">
    <property type="entry name" value="PLipase_D/transphosphatidylase"/>
</dbReference>
<dbReference type="PROSITE" id="PS00469">
    <property type="entry name" value="NDPK"/>
    <property type="match status" value="1"/>
</dbReference>
<comment type="subunit">
    <text evidence="11">Homotetramer.</text>
</comment>
<comment type="subcellular location">
    <subcellularLocation>
        <location evidence="11">Cytoplasm</location>
    </subcellularLocation>
</comment>
<comment type="similarity">
    <text evidence="2 11 12 13">Belongs to the NDK family.</text>
</comment>
<evidence type="ECO:0000256" key="4">
    <source>
        <dbReference type="ARBA" id="ARBA00022679"/>
    </source>
</evidence>
<evidence type="ECO:0000256" key="1">
    <source>
        <dbReference type="ARBA" id="ARBA00001946"/>
    </source>
</evidence>
<comment type="catalytic activity">
    <reaction evidence="10">
        <text>dZDP + ATP = dZTP + ADP</text>
        <dbReference type="Rhea" id="RHEA:67644"/>
        <dbReference type="ChEBI" id="CHEBI:30616"/>
        <dbReference type="ChEBI" id="CHEBI:172929"/>
        <dbReference type="ChEBI" id="CHEBI:172931"/>
        <dbReference type="ChEBI" id="CHEBI:456216"/>
    </reaction>
</comment>
<evidence type="ECO:0000256" key="12">
    <source>
        <dbReference type="PROSITE-ProRule" id="PRU00706"/>
    </source>
</evidence>
<comment type="cofactor">
    <cofactor evidence="1 11">
        <name>Mg(2+)</name>
        <dbReference type="ChEBI" id="CHEBI:18420"/>
    </cofactor>
</comment>
<organism evidence="16 17">
    <name type="scientific">Paenibacillus larvae subsp. larvae DSM 25430</name>
    <dbReference type="NCBI Taxonomy" id="697284"/>
    <lineage>
        <taxon>Bacteria</taxon>
        <taxon>Bacillati</taxon>
        <taxon>Bacillota</taxon>
        <taxon>Bacilli</taxon>
        <taxon>Bacillales</taxon>
        <taxon>Paenibacillaceae</taxon>
        <taxon>Paenibacillus</taxon>
    </lineage>
</organism>
<comment type="function">
    <text evidence="9">(Microbial infection) Catalyzes the phosphorylation of dZDP to dZTP, when the bacterium is infected by a phage that produces the substrate for the synthesis of dZTP (2- amino-2'-deoxyadenosine 5'-triphosphate), which is then used by the phage as a DNA polymerase substrate.</text>
</comment>
<dbReference type="FunFam" id="3.30.70.141:FF:000002">
    <property type="entry name" value="Nucleoside diphosphate kinase"/>
    <property type="match status" value="1"/>
</dbReference>
<dbReference type="PANTHER" id="PTHR11349">
    <property type="entry name" value="NUCLEOSIDE DIPHOSPHATE KINASE"/>
    <property type="match status" value="1"/>
</dbReference>
<dbReference type="HOGENOM" id="CLU_060216_6_3_9"/>
<dbReference type="NCBIfam" id="NF001908">
    <property type="entry name" value="PRK00668.1"/>
    <property type="match status" value="1"/>
</dbReference>
<dbReference type="Gene3D" id="3.30.70.141">
    <property type="entry name" value="Nucleoside diphosphate kinase-like domain"/>
    <property type="match status" value="1"/>
</dbReference>
<sequence>MSFGKKHSKVIIVWNKLTFYGGINMEKTFLMVKPDGVQRGLIGEIVKRLEQKGFQMIGCKLFQMTKGQAETHYAEHKDKPFFGELVGFITSGPVLAMVWQGDQIIALSRTLMGKTNVMDAAPGTIRGDFALHTSNNLIHGSDSPESAEREINHFFKPEELVTYSRELQAWL</sequence>
<dbReference type="InterPro" id="IPR034907">
    <property type="entry name" value="NDK-like_dom"/>
</dbReference>
<dbReference type="GO" id="GO:0046872">
    <property type="term" value="F:metal ion binding"/>
    <property type="evidence" value="ECO:0007669"/>
    <property type="project" value="UniProtKB-KW"/>
</dbReference>
<dbReference type="CDD" id="cd04413">
    <property type="entry name" value="NDPk_I"/>
    <property type="match status" value="1"/>
</dbReference>
<dbReference type="PATRIC" id="fig|697284.3.peg.1297"/>
<evidence type="ECO:0000256" key="9">
    <source>
        <dbReference type="ARBA" id="ARBA00024802"/>
    </source>
</evidence>
<dbReference type="Proteomes" id="UP000029431">
    <property type="component" value="Chromosome"/>
</dbReference>
<evidence type="ECO:0000256" key="2">
    <source>
        <dbReference type="ARBA" id="ARBA00008142"/>
    </source>
</evidence>
<dbReference type="SUPFAM" id="SSF54919">
    <property type="entry name" value="Nucleoside diphosphate kinase, NDK"/>
    <property type="match status" value="1"/>
</dbReference>
<dbReference type="GO" id="GO:0006228">
    <property type="term" value="P:UTP biosynthetic process"/>
    <property type="evidence" value="ECO:0007669"/>
    <property type="project" value="UniProtKB-UniRule"/>
</dbReference>
<protein>
    <recommendedName>
        <fullName evidence="11 14">Nucleoside diphosphate kinase</fullName>
        <shortName evidence="11">NDK</shortName>
        <shortName evidence="11">NDP kinase</shortName>
        <ecNumber evidence="11 14">2.7.4.6</ecNumber>
    </recommendedName>
    <alternativeName>
        <fullName evidence="11">Nucleoside-2-P kinase</fullName>
    </alternativeName>
</protein>
<evidence type="ECO:0000256" key="5">
    <source>
        <dbReference type="ARBA" id="ARBA00022741"/>
    </source>
</evidence>
<dbReference type="InterPro" id="IPR036850">
    <property type="entry name" value="NDK-like_dom_sf"/>
</dbReference>
<proteinExistence type="inferred from homology"/>
<dbReference type="GO" id="GO:0006241">
    <property type="term" value="P:CTP biosynthetic process"/>
    <property type="evidence" value="ECO:0007669"/>
    <property type="project" value="UniProtKB-UniRule"/>
</dbReference>
<evidence type="ECO:0000256" key="6">
    <source>
        <dbReference type="ARBA" id="ARBA00022777"/>
    </source>
</evidence>
<dbReference type="InterPro" id="IPR001564">
    <property type="entry name" value="Nucleoside_diP_kinase"/>
</dbReference>
<keyword evidence="11" id="KW-0460">Magnesium</keyword>
<keyword evidence="5 11" id="KW-0547">Nucleotide-binding</keyword>
<dbReference type="SMART" id="SM00562">
    <property type="entry name" value="NDK"/>
    <property type="match status" value="1"/>
</dbReference>
<reference evidence="16 17" key="1">
    <citation type="journal article" date="2014" name="PLoS ONE">
        <title>How to Kill the Honey Bee Larva: Genomic Potential and Virulence Mechanisms of Paenibacillus larvae.</title>
        <authorList>
            <person name="Djukic M."/>
            <person name="Brzuszkiewicz E."/>
            <person name="Funfhaus A."/>
            <person name="Voss J."/>
            <person name="Gollnow K."/>
            <person name="Poppinga L."/>
            <person name="Liesegang H."/>
            <person name="Garcia-Gonzalez E."/>
            <person name="Genersch E."/>
            <person name="Daniel R."/>
        </authorList>
    </citation>
    <scope>NUCLEOTIDE SEQUENCE [LARGE SCALE GENOMIC DNA]</scope>
    <source>
        <strain evidence="16 17">DSM 25430</strain>
    </source>
</reference>
<accession>V9W2E7</accession>
<evidence type="ECO:0000256" key="3">
    <source>
        <dbReference type="ARBA" id="ARBA00022553"/>
    </source>
</evidence>
<dbReference type="eggNOG" id="COG0105">
    <property type="taxonomic scope" value="Bacteria"/>
</dbReference>
<comment type="function">
    <text evidence="11">Major role in the synthesis of nucleoside triphosphates other than ATP. The ATP gamma phosphate is transferred to the NDP beta phosphate via a ping-pong mechanism, using a phosphorylated active-site intermediate.</text>
</comment>
<dbReference type="AlphaFoldDB" id="V9W2E7"/>
<evidence type="ECO:0000256" key="8">
    <source>
        <dbReference type="ARBA" id="ARBA00023080"/>
    </source>
</evidence>
<comment type="catalytic activity">
    <reaction evidence="11 14">
        <text>a 2'-deoxyribonucleoside 5'-diphosphate + ATP = a 2'-deoxyribonucleoside 5'-triphosphate + ADP</text>
        <dbReference type="Rhea" id="RHEA:44640"/>
        <dbReference type="ChEBI" id="CHEBI:30616"/>
        <dbReference type="ChEBI" id="CHEBI:61560"/>
        <dbReference type="ChEBI" id="CHEBI:73316"/>
        <dbReference type="ChEBI" id="CHEBI:456216"/>
        <dbReference type="EC" id="2.7.4.6"/>
    </reaction>
</comment>